<sequence length="320" mass="34910">MLASVVVPTYHRPELLGRCLDALATQDLDPKIFEVLVVDDAASPETRRQVEAVAAAARPAIRYLAVTGRHGPAAARNAGWRAARGEVLAFTDDDCIPVRGWLAAGLSAIEGGASAACGRVVMPLPDVPTDYQRNAAGLASAEFVTANCFCRRDALESVGGLDERFSAAWREDSDLHFALLRAGLSIVRAPDAIVVHPVRPAPWGISLRQQRKTLFDALLYRKFPDLYRRRIRPVPPWDYYAIAASIGLGAVAAGLGHPRVALAAAALWALLTGRFCARRLRGNSLELRHVAEMIITSALIPPLSVFWRLYGSWKFRVLFL</sequence>
<evidence type="ECO:0000256" key="2">
    <source>
        <dbReference type="ARBA" id="ARBA00022676"/>
    </source>
</evidence>
<dbReference type="CDD" id="cd00761">
    <property type="entry name" value="Glyco_tranf_GTA_type"/>
    <property type="match status" value="1"/>
</dbReference>
<feature type="domain" description="Glycosyltransferase 2-like" evidence="4">
    <location>
        <begin position="4"/>
        <end position="131"/>
    </location>
</feature>
<dbReference type="Pfam" id="PF00535">
    <property type="entry name" value="Glycos_transf_2"/>
    <property type="match status" value="1"/>
</dbReference>
<accession>A0A518H607</accession>
<gene>
    <name evidence="6" type="primary">pglI</name>
    <name evidence="6" type="ORF">ElP_41930</name>
</gene>
<dbReference type="KEGG" id="tpla:ElP_41930"/>
<keyword evidence="2 6" id="KW-0328">Glycosyltransferase</keyword>
<dbReference type="RefSeq" id="WP_145272418.1">
    <property type="nucleotide sequence ID" value="NZ_CP036426.1"/>
</dbReference>
<dbReference type="InterPro" id="IPR029044">
    <property type="entry name" value="Nucleotide-diphossugar_trans"/>
</dbReference>
<evidence type="ECO:0000256" key="1">
    <source>
        <dbReference type="ARBA" id="ARBA00006739"/>
    </source>
</evidence>
<dbReference type="PANTHER" id="PTHR43179:SF12">
    <property type="entry name" value="GALACTOFURANOSYLTRANSFERASE GLFT2"/>
    <property type="match status" value="1"/>
</dbReference>
<dbReference type="Gene3D" id="3.90.550.10">
    <property type="entry name" value="Spore Coat Polysaccharide Biosynthesis Protein SpsA, Chain A"/>
    <property type="match status" value="1"/>
</dbReference>
<name>A0A518H607_9BACT</name>
<dbReference type="AlphaFoldDB" id="A0A518H607"/>
<dbReference type="Pfam" id="PF13632">
    <property type="entry name" value="Glyco_trans_2_3"/>
    <property type="match status" value="1"/>
</dbReference>
<feature type="domain" description="Glycosyltransferase 2-like" evidence="5">
    <location>
        <begin position="140"/>
        <end position="270"/>
    </location>
</feature>
<evidence type="ECO:0000256" key="3">
    <source>
        <dbReference type="ARBA" id="ARBA00022679"/>
    </source>
</evidence>
<dbReference type="OrthoDB" id="9781367at2"/>
<comment type="similarity">
    <text evidence="1">Belongs to the glycosyltransferase 2 family.</text>
</comment>
<dbReference type="GO" id="GO:0016757">
    <property type="term" value="F:glycosyltransferase activity"/>
    <property type="evidence" value="ECO:0007669"/>
    <property type="project" value="UniProtKB-KW"/>
</dbReference>
<dbReference type="PANTHER" id="PTHR43179">
    <property type="entry name" value="RHAMNOSYLTRANSFERASE WBBL"/>
    <property type="match status" value="1"/>
</dbReference>
<dbReference type="SUPFAM" id="SSF53448">
    <property type="entry name" value="Nucleotide-diphospho-sugar transferases"/>
    <property type="match status" value="1"/>
</dbReference>
<evidence type="ECO:0000313" key="7">
    <source>
        <dbReference type="Proteomes" id="UP000317835"/>
    </source>
</evidence>
<dbReference type="Proteomes" id="UP000317835">
    <property type="component" value="Chromosome"/>
</dbReference>
<protein>
    <submittedName>
        <fullName evidence="6">GalNAc(5)-diNAcBac-PP-undecaprenol beta-1,3-glucosyltransferase</fullName>
        <ecNumber evidence="6">2.4.1.293</ecNumber>
    </submittedName>
</protein>
<reference evidence="6 7" key="1">
    <citation type="submission" date="2019-02" db="EMBL/GenBank/DDBJ databases">
        <title>Deep-cultivation of Planctomycetes and their phenomic and genomic characterization uncovers novel biology.</title>
        <authorList>
            <person name="Wiegand S."/>
            <person name="Jogler M."/>
            <person name="Boedeker C."/>
            <person name="Pinto D."/>
            <person name="Vollmers J."/>
            <person name="Rivas-Marin E."/>
            <person name="Kohn T."/>
            <person name="Peeters S.H."/>
            <person name="Heuer A."/>
            <person name="Rast P."/>
            <person name="Oberbeckmann S."/>
            <person name="Bunk B."/>
            <person name="Jeske O."/>
            <person name="Meyerdierks A."/>
            <person name="Storesund J.E."/>
            <person name="Kallscheuer N."/>
            <person name="Luecker S."/>
            <person name="Lage O.M."/>
            <person name="Pohl T."/>
            <person name="Merkel B.J."/>
            <person name="Hornburger P."/>
            <person name="Mueller R.-W."/>
            <person name="Bruemmer F."/>
            <person name="Labrenz M."/>
            <person name="Spormann A.M."/>
            <person name="Op den Camp H."/>
            <person name="Overmann J."/>
            <person name="Amann R."/>
            <person name="Jetten M.S.M."/>
            <person name="Mascher T."/>
            <person name="Medema M.H."/>
            <person name="Devos D.P."/>
            <person name="Kaster A.-K."/>
            <person name="Ovreas L."/>
            <person name="Rohde M."/>
            <person name="Galperin M.Y."/>
            <person name="Jogler C."/>
        </authorList>
    </citation>
    <scope>NUCLEOTIDE SEQUENCE [LARGE SCALE GENOMIC DNA]</scope>
    <source>
        <strain evidence="6 7">ElP</strain>
    </source>
</reference>
<dbReference type="InterPro" id="IPR001173">
    <property type="entry name" value="Glyco_trans_2-like"/>
</dbReference>
<evidence type="ECO:0000313" key="6">
    <source>
        <dbReference type="EMBL" id="QDV36274.1"/>
    </source>
</evidence>
<dbReference type="EMBL" id="CP036426">
    <property type="protein sequence ID" value="QDV36274.1"/>
    <property type="molecule type" value="Genomic_DNA"/>
</dbReference>
<proteinExistence type="inferred from homology"/>
<keyword evidence="3 6" id="KW-0808">Transferase</keyword>
<keyword evidence="7" id="KW-1185">Reference proteome</keyword>
<dbReference type="EC" id="2.4.1.293" evidence="6"/>
<evidence type="ECO:0000259" key="5">
    <source>
        <dbReference type="Pfam" id="PF13632"/>
    </source>
</evidence>
<organism evidence="6 7">
    <name type="scientific">Tautonia plasticadhaerens</name>
    <dbReference type="NCBI Taxonomy" id="2527974"/>
    <lineage>
        <taxon>Bacteria</taxon>
        <taxon>Pseudomonadati</taxon>
        <taxon>Planctomycetota</taxon>
        <taxon>Planctomycetia</taxon>
        <taxon>Isosphaerales</taxon>
        <taxon>Isosphaeraceae</taxon>
        <taxon>Tautonia</taxon>
    </lineage>
</organism>
<evidence type="ECO:0000259" key="4">
    <source>
        <dbReference type="Pfam" id="PF00535"/>
    </source>
</evidence>